<dbReference type="RefSeq" id="WP_005976959.1">
    <property type="nucleotide sequence ID" value="NZ_CABKNW010000001.1"/>
</dbReference>
<dbReference type="EMBL" id="LS483487">
    <property type="protein sequence ID" value="SQJ01163.1"/>
    <property type="molecule type" value="Genomic_DNA"/>
</dbReference>
<dbReference type="KEGG" id="ful:C4N20_12750"/>
<gene>
    <name evidence="1" type="ORF">NCTC12112_01115</name>
</gene>
<dbReference type="Gene3D" id="2.20.110.10">
    <property type="entry name" value="Histone H3 K4-specific methyltransferase SET7/9 N-terminal domain"/>
    <property type="match status" value="2"/>
</dbReference>
<dbReference type="SUPFAM" id="SSF82185">
    <property type="entry name" value="Histone H3 K4-specific methyltransferase SET7/9 N-terminal domain"/>
    <property type="match status" value="1"/>
</dbReference>
<reference evidence="1 2" key="1">
    <citation type="submission" date="2018-06" db="EMBL/GenBank/DDBJ databases">
        <authorList>
            <consortium name="Pathogen Informatics"/>
            <person name="Doyle S."/>
        </authorList>
    </citation>
    <scope>NUCLEOTIDE SEQUENCE [LARGE SCALE GENOMIC DNA]</scope>
    <source>
        <strain evidence="1 2">NCTC12112</strain>
    </source>
</reference>
<dbReference type="Proteomes" id="UP000249008">
    <property type="component" value="Chromosome 1"/>
</dbReference>
<dbReference type="AlphaFoldDB" id="A0AAX2J925"/>
<proteinExistence type="predicted"/>
<evidence type="ECO:0000313" key="1">
    <source>
        <dbReference type="EMBL" id="SQJ01163.1"/>
    </source>
</evidence>
<dbReference type="Pfam" id="PF07661">
    <property type="entry name" value="MORN_2"/>
    <property type="match status" value="5"/>
</dbReference>
<dbReference type="GeneID" id="78455686"/>
<name>A0AAX2J925_9FUSO</name>
<protein>
    <submittedName>
        <fullName evidence="1">MORN repeat variant</fullName>
    </submittedName>
</protein>
<accession>A0AAX2J925</accession>
<evidence type="ECO:0000313" key="2">
    <source>
        <dbReference type="Proteomes" id="UP000249008"/>
    </source>
</evidence>
<sequence length="238" mass="27787">MEKNKLFIIPVVILLCIAAVAYYNRYTFYQFLPAQLDDNYSTVNGIMMNGKDQIPFTGRLKTDLGNRIEIYSYKDGKLDGLNVAYQNGKIKEIGHWKDGMQNGVFKLYTEKGILVDEATFKNEKRDGITKQYYDDTGNIKVEVYYSEGVLNGLAKEYYQNKKLYREIIYSYGKREGLTKEYYENGKTKIEMYYELDVPNGSYKMYDINGQIQLEGRFENGEFVPESNEEISIEEIRNE</sequence>
<dbReference type="InterPro" id="IPR011652">
    <property type="entry name" value="MORN_2"/>
</dbReference>
<organism evidence="1 2">
    <name type="scientific">Fusobacterium ulcerans</name>
    <dbReference type="NCBI Taxonomy" id="861"/>
    <lineage>
        <taxon>Bacteria</taxon>
        <taxon>Fusobacteriati</taxon>
        <taxon>Fusobacteriota</taxon>
        <taxon>Fusobacteriia</taxon>
        <taxon>Fusobacteriales</taxon>
        <taxon>Fusobacteriaceae</taxon>
        <taxon>Fusobacterium</taxon>
    </lineage>
</organism>